<proteinExistence type="predicted"/>
<name>A0A7C0ZCA9_UNCW3</name>
<feature type="transmembrane region" description="Helical" evidence="1">
    <location>
        <begin position="141"/>
        <end position="161"/>
    </location>
</feature>
<reference evidence="2" key="1">
    <citation type="journal article" date="2020" name="mSystems">
        <title>Genome- and Community-Level Interaction Insights into Carbon Utilization and Element Cycling Functions of Hydrothermarchaeota in Hydrothermal Sediment.</title>
        <authorList>
            <person name="Zhou Z."/>
            <person name="Liu Y."/>
            <person name="Xu W."/>
            <person name="Pan J."/>
            <person name="Luo Z.H."/>
            <person name="Li M."/>
        </authorList>
    </citation>
    <scope>NUCLEOTIDE SEQUENCE [LARGE SCALE GENOMIC DNA]</scope>
    <source>
        <strain evidence="2">HyVt-102</strain>
    </source>
</reference>
<comment type="caution">
    <text evidence="2">The sequence shown here is derived from an EMBL/GenBank/DDBJ whole genome shotgun (WGS) entry which is preliminary data.</text>
</comment>
<keyword evidence="1" id="KW-1133">Transmembrane helix</keyword>
<keyword evidence="1" id="KW-0812">Transmembrane</keyword>
<feature type="transmembrane region" description="Helical" evidence="1">
    <location>
        <begin position="198"/>
        <end position="222"/>
    </location>
</feature>
<feature type="transmembrane region" description="Helical" evidence="1">
    <location>
        <begin position="29"/>
        <end position="47"/>
    </location>
</feature>
<evidence type="ECO:0008006" key="3">
    <source>
        <dbReference type="Google" id="ProtNLM"/>
    </source>
</evidence>
<dbReference type="EMBL" id="DQWE01000165">
    <property type="protein sequence ID" value="HDI82831.1"/>
    <property type="molecule type" value="Genomic_DNA"/>
</dbReference>
<dbReference type="AlphaFoldDB" id="A0A7C0ZCA9"/>
<dbReference type="InterPro" id="IPR010390">
    <property type="entry name" value="ABC-2_transporter-like"/>
</dbReference>
<feature type="transmembrane region" description="Helical" evidence="1">
    <location>
        <begin position="107"/>
        <end position="129"/>
    </location>
</feature>
<organism evidence="2">
    <name type="scientific">candidate division WOR-3 bacterium</name>
    <dbReference type="NCBI Taxonomy" id="2052148"/>
    <lineage>
        <taxon>Bacteria</taxon>
        <taxon>Bacteria division WOR-3</taxon>
    </lineage>
</organism>
<feature type="transmembrane region" description="Helical" evidence="1">
    <location>
        <begin position="228"/>
        <end position="249"/>
    </location>
</feature>
<feature type="transmembrane region" description="Helical" evidence="1">
    <location>
        <begin position="59"/>
        <end position="79"/>
    </location>
</feature>
<keyword evidence="1" id="KW-0472">Membrane</keyword>
<dbReference type="PANTHER" id="PTHR36833:SF1">
    <property type="entry name" value="INTEGRAL MEMBRANE TRANSPORT PROTEIN"/>
    <property type="match status" value="1"/>
</dbReference>
<gene>
    <name evidence="2" type="ORF">ENF18_03450</name>
</gene>
<sequence length="260" mass="29563">MKSVKYVVTLYILHFKQTSFFRLSFMMRLLSRMSHVLFYWVLFEVIYRNVHSIGSWSKGQVFMLLGTMGIVLNLSGSLMKNGAGGISGRVRYGYMDILFSRPLPGPVLLTFSTPDIVQLFSLILPMYLFIHGCRLSSIPCIINLVFWGIGVLLSIIIYILFNLLIGMVALKTVQFSSAFWVLEDLYQMGRFPADIFPIIFRYIFLTLIPVLTISNLPVLVLIKGPVYLLPLMGITVFFVCLNGILYPVLRKSYQGVGTVR</sequence>
<evidence type="ECO:0000256" key="1">
    <source>
        <dbReference type="SAM" id="Phobius"/>
    </source>
</evidence>
<evidence type="ECO:0000313" key="2">
    <source>
        <dbReference type="EMBL" id="HDI82831.1"/>
    </source>
</evidence>
<dbReference type="Pfam" id="PF06182">
    <property type="entry name" value="ABC2_membrane_6"/>
    <property type="match status" value="1"/>
</dbReference>
<dbReference type="Proteomes" id="UP000885847">
    <property type="component" value="Unassembled WGS sequence"/>
</dbReference>
<accession>A0A7C0ZCA9</accession>
<protein>
    <recommendedName>
        <fullName evidence="3">ABC transporter permease</fullName>
    </recommendedName>
</protein>
<dbReference type="PANTHER" id="PTHR36833">
    <property type="entry name" value="SLR0610 PROTEIN-RELATED"/>
    <property type="match status" value="1"/>
</dbReference>